<dbReference type="PANTHER" id="PTHR12461">
    <property type="entry name" value="HYPOXIA-INDUCIBLE FACTOR 1 ALPHA INHIBITOR-RELATED"/>
    <property type="match status" value="1"/>
</dbReference>
<reference evidence="2" key="1">
    <citation type="journal article" date="2021" name="IMA Fungus">
        <title>Genomic characterization of three marine fungi, including Emericellopsis atlantica sp. nov. with signatures of a generalist lifestyle and marine biomass degradation.</title>
        <authorList>
            <person name="Hagestad O.C."/>
            <person name="Hou L."/>
            <person name="Andersen J.H."/>
            <person name="Hansen E.H."/>
            <person name="Altermark B."/>
            <person name="Li C."/>
            <person name="Kuhnert E."/>
            <person name="Cox R.J."/>
            <person name="Crous P.W."/>
            <person name="Spatafora J.W."/>
            <person name="Lail K."/>
            <person name="Amirebrahimi M."/>
            <person name="Lipzen A."/>
            <person name="Pangilinan J."/>
            <person name="Andreopoulos W."/>
            <person name="Hayes R.D."/>
            <person name="Ng V."/>
            <person name="Grigoriev I.V."/>
            <person name="Jackson S.A."/>
            <person name="Sutton T.D.S."/>
            <person name="Dobson A.D.W."/>
            <person name="Rama T."/>
        </authorList>
    </citation>
    <scope>NUCLEOTIDE SEQUENCE</scope>
    <source>
        <strain evidence="2">TRa3180A</strain>
    </source>
</reference>
<protein>
    <recommendedName>
        <fullName evidence="1">JmjC domain-containing protein</fullName>
    </recommendedName>
</protein>
<feature type="domain" description="JmjC" evidence="1">
    <location>
        <begin position="326"/>
        <end position="503"/>
    </location>
</feature>
<dbReference type="SUPFAM" id="SSF51197">
    <property type="entry name" value="Clavaminate synthase-like"/>
    <property type="match status" value="1"/>
</dbReference>
<dbReference type="Gene3D" id="2.60.120.650">
    <property type="entry name" value="Cupin"/>
    <property type="match status" value="1"/>
</dbReference>
<dbReference type="OrthoDB" id="47172at2759"/>
<dbReference type="Proteomes" id="UP000887226">
    <property type="component" value="Unassembled WGS sequence"/>
</dbReference>
<accession>A0A9P7Z2Q4</accession>
<organism evidence="2 3">
    <name type="scientific">Calycina marina</name>
    <dbReference type="NCBI Taxonomy" id="1763456"/>
    <lineage>
        <taxon>Eukaryota</taxon>
        <taxon>Fungi</taxon>
        <taxon>Dikarya</taxon>
        <taxon>Ascomycota</taxon>
        <taxon>Pezizomycotina</taxon>
        <taxon>Leotiomycetes</taxon>
        <taxon>Helotiales</taxon>
        <taxon>Pezizellaceae</taxon>
        <taxon>Calycina</taxon>
    </lineage>
</organism>
<dbReference type="PROSITE" id="PS51184">
    <property type="entry name" value="JMJC"/>
    <property type="match status" value="1"/>
</dbReference>
<evidence type="ECO:0000259" key="1">
    <source>
        <dbReference type="PROSITE" id="PS51184"/>
    </source>
</evidence>
<dbReference type="InterPro" id="IPR041667">
    <property type="entry name" value="Cupin_8"/>
</dbReference>
<dbReference type="InterPro" id="IPR003347">
    <property type="entry name" value="JmjC_dom"/>
</dbReference>
<proteinExistence type="predicted"/>
<comment type="caution">
    <text evidence="2">The sequence shown here is derived from an EMBL/GenBank/DDBJ whole genome shotgun (WGS) entry which is preliminary data.</text>
</comment>
<dbReference type="PANTHER" id="PTHR12461:SF101">
    <property type="entry name" value="TRNA WYBUTOSINE-SYNTHESIZING PROTEIN 4"/>
    <property type="match status" value="1"/>
</dbReference>
<name>A0A9P7Z2Q4_9HELO</name>
<sequence length="503" mass="56695">MSPRSTKQATQLEQGVDSRPQDALIDVCLHLLCQPDRYSVDGETTHRRSSLEACGLPIFRLLCQVHDGLQNQHGSYKLLLKRCNDLIAIANEKFYAYPFKDVPRCWMNLYIEASLLKFSMLATQRLWMPSSGNDPIRPLSEDVMDELVSTLDMALIMTGPPSDSATGDGINMAFETLRKCHMEIEQHDEGHTSKKRKLNTTGGTRIYDQFPESTSFEPKCLFTIPRVQSISFTQFERHMLQPQSADLGPEPLIIRGAIGSWPARNERAWSNPSYLLSKTIGGRRLVPIETGRSYVDEGWGQKITTFKEFMHKYILLNPPPSSLASGYLAQHNLFAQIPSLRLDIAIPDYCYTRPPPPHHSSTLVAQYAQLPQLEDPLLNAWFGPAGTISPLHTDPYHNFLAQVVGKKYVRLYAPRESEKLYARGLEDGGIDMGNTSALDVGVLAGYDGTLEEQNAAHEKFPLFESAKYVDCILEEGEGLYIPVGWWHYVRSLSVSFSVSFWFN</sequence>
<dbReference type="EMBL" id="MU253922">
    <property type="protein sequence ID" value="KAG9244206.1"/>
    <property type="molecule type" value="Genomic_DNA"/>
</dbReference>
<dbReference type="Pfam" id="PF13621">
    <property type="entry name" value="Cupin_8"/>
    <property type="match status" value="1"/>
</dbReference>
<keyword evidence="3" id="KW-1185">Reference proteome</keyword>
<dbReference type="SMART" id="SM00558">
    <property type="entry name" value="JmjC"/>
    <property type="match status" value="1"/>
</dbReference>
<gene>
    <name evidence="2" type="ORF">BJ878DRAFT_507308</name>
</gene>
<evidence type="ECO:0000313" key="3">
    <source>
        <dbReference type="Proteomes" id="UP000887226"/>
    </source>
</evidence>
<dbReference type="AlphaFoldDB" id="A0A9P7Z2Q4"/>
<evidence type="ECO:0000313" key="2">
    <source>
        <dbReference type="EMBL" id="KAG9244206.1"/>
    </source>
</evidence>
<dbReference type="FunFam" id="2.60.120.650:FF:000046">
    <property type="entry name" value="JmjC domain-containing protein D"/>
    <property type="match status" value="1"/>
</dbReference>